<gene>
    <name evidence="2" type="ORF">JP39_08425</name>
</gene>
<dbReference type="RefSeq" id="WP_041500503.1">
    <property type="nucleotide sequence ID" value="NZ_BJDV01000002.1"/>
</dbReference>
<feature type="transmembrane region" description="Helical" evidence="1">
    <location>
        <begin position="141"/>
        <end position="164"/>
    </location>
</feature>
<dbReference type="EMBL" id="CP012559">
    <property type="protein sequence ID" value="ALB29376.1"/>
    <property type="molecule type" value="Genomic_DNA"/>
</dbReference>
<accession>A0A0K2LDJ5</accession>
<feature type="transmembrane region" description="Helical" evidence="1">
    <location>
        <begin position="233"/>
        <end position="251"/>
    </location>
</feature>
<proteinExistence type="predicted"/>
<evidence type="ECO:0000313" key="2">
    <source>
        <dbReference type="EMBL" id="ALB29376.1"/>
    </source>
</evidence>
<feature type="transmembrane region" description="Helical" evidence="1">
    <location>
        <begin position="20"/>
        <end position="42"/>
    </location>
</feature>
<organism evidence="2 3">
    <name type="scientific">Companilactobacillus heilongjiangensis</name>
    <dbReference type="NCBI Taxonomy" id="1074467"/>
    <lineage>
        <taxon>Bacteria</taxon>
        <taxon>Bacillati</taxon>
        <taxon>Bacillota</taxon>
        <taxon>Bacilli</taxon>
        <taxon>Lactobacillales</taxon>
        <taxon>Lactobacillaceae</taxon>
        <taxon>Companilactobacillus</taxon>
    </lineage>
</organism>
<dbReference type="OrthoDB" id="8582979at2"/>
<dbReference type="PANTHER" id="PTHR36832">
    <property type="entry name" value="SLR1174 PROTEIN-RELATED"/>
    <property type="match status" value="1"/>
</dbReference>
<name>A0A0K2LDJ5_9LACO</name>
<dbReference type="STRING" id="1074467.JP39_08425"/>
<feature type="transmembrane region" description="Helical" evidence="1">
    <location>
        <begin position="176"/>
        <end position="196"/>
    </location>
</feature>
<keyword evidence="1" id="KW-0472">Membrane</keyword>
<dbReference type="KEGG" id="lhi:JP39_08425"/>
<dbReference type="Proteomes" id="UP000061546">
    <property type="component" value="Chromosome"/>
</dbReference>
<keyword evidence="3" id="KW-1185">Reference proteome</keyword>
<protein>
    <recommendedName>
        <fullName evidence="4">ABC transporter permease</fullName>
    </recommendedName>
</protein>
<keyword evidence="1" id="KW-0812">Transmembrane</keyword>
<evidence type="ECO:0008006" key="4">
    <source>
        <dbReference type="Google" id="ProtNLM"/>
    </source>
</evidence>
<reference evidence="2 3" key="1">
    <citation type="submission" date="2015-08" db="EMBL/GenBank/DDBJ databases">
        <title>Genomic sequence of Lactobacillus heilongjiangensis DSM 28069, isolated from Chinese traditional pickle.</title>
        <authorList>
            <person name="Jiang X."/>
            <person name="Zheng B."/>
            <person name="Cheng H."/>
        </authorList>
    </citation>
    <scope>NUCLEOTIDE SEQUENCE [LARGE SCALE GENOMIC DNA]</scope>
    <source>
        <strain evidence="2 3">DSM 28069</strain>
    </source>
</reference>
<keyword evidence="1" id="KW-1133">Transmembrane helix</keyword>
<evidence type="ECO:0000256" key="1">
    <source>
        <dbReference type="SAM" id="Phobius"/>
    </source>
</evidence>
<feature type="transmembrane region" description="Helical" evidence="1">
    <location>
        <begin position="54"/>
        <end position="73"/>
    </location>
</feature>
<feature type="transmembrane region" description="Helical" evidence="1">
    <location>
        <begin position="100"/>
        <end position="120"/>
    </location>
</feature>
<evidence type="ECO:0000313" key="3">
    <source>
        <dbReference type="Proteomes" id="UP000061546"/>
    </source>
</evidence>
<dbReference type="AlphaFoldDB" id="A0A0K2LDJ5"/>
<sequence length="263" mass="30145">MYSSIFIYRIKQMWQYKISLISSLPLYLIRGFLTISIMMTFNGFSSQINQVSKLINYIWIQTCFAPFIYAWIIDSELNNIIKTGNIACEYMKPVDLYWSWFMRLIAQRIFTATASSIPLLPLVIFLPKPYALELQMSQEKIMAFIVAIGLALILNTVLSLLVYISVFHTFSITGSLLIFGSIMEFLSGLVIPFSLFPESARKVLGILPFKYGAAFPLQLLTEKTNYIENLLGIINQLIWIVFIIVLGKVWLKRNIQHIIVQGG</sequence>
<dbReference type="PANTHER" id="PTHR36832:SF2">
    <property type="entry name" value="INTEGRAL MEMBRANE PROTEIN"/>
    <property type="match status" value="1"/>
</dbReference>